<dbReference type="GO" id="GO:0042277">
    <property type="term" value="F:peptide binding"/>
    <property type="evidence" value="ECO:0007669"/>
    <property type="project" value="TreeGrafter"/>
</dbReference>
<feature type="transmembrane region" description="Helical" evidence="9">
    <location>
        <begin position="79"/>
        <end position="104"/>
    </location>
</feature>
<dbReference type="EnsemblMetazoa" id="XM_022810029">
    <property type="protein sequence ID" value="XP_022665764"/>
    <property type="gene ID" value="LOC111252337"/>
</dbReference>
<evidence type="ECO:0000259" key="10">
    <source>
        <dbReference type="PROSITE" id="PS50262"/>
    </source>
</evidence>
<keyword evidence="12" id="KW-1185">Reference proteome</keyword>
<evidence type="ECO:0000256" key="1">
    <source>
        <dbReference type="ARBA" id="ARBA00004651"/>
    </source>
</evidence>
<dbReference type="PANTHER" id="PTHR24241">
    <property type="entry name" value="NEUROPEPTIDE RECEPTOR-RELATED G-PROTEIN COUPLED RECEPTOR"/>
    <property type="match status" value="1"/>
</dbReference>
<dbReference type="OrthoDB" id="6022667at2759"/>
<feature type="transmembrane region" description="Helical" evidence="9">
    <location>
        <begin position="245"/>
        <end position="267"/>
    </location>
</feature>
<keyword evidence="7" id="KW-0675">Receptor</keyword>
<dbReference type="PROSITE" id="PS50262">
    <property type="entry name" value="G_PROTEIN_RECEP_F1_2"/>
    <property type="match status" value="1"/>
</dbReference>
<evidence type="ECO:0000256" key="5">
    <source>
        <dbReference type="ARBA" id="ARBA00022989"/>
    </source>
</evidence>
<dbReference type="GO" id="GO:0032870">
    <property type="term" value="P:cellular response to hormone stimulus"/>
    <property type="evidence" value="ECO:0007669"/>
    <property type="project" value="TreeGrafter"/>
</dbReference>
<feature type="domain" description="G-protein coupled receptors family 1 profile" evidence="10">
    <location>
        <begin position="96"/>
        <end position="375"/>
    </location>
</feature>
<keyword evidence="3" id="KW-1003">Cell membrane</keyword>
<dbReference type="RefSeq" id="XP_022665764.1">
    <property type="nucleotide sequence ID" value="XM_022810029.1"/>
</dbReference>
<dbReference type="KEGG" id="vde:111252337"/>
<organism evidence="11 12">
    <name type="scientific">Varroa destructor</name>
    <name type="common">Honeybee mite</name>
    <dbReference type="NCBI Taxonomy" id="109461"/>
    <lineage>
        <taxon>Eukaryota</taxon>
        <taxon>Metazoa</taxon>
        <taxon>Ecdysozoa</taxon>
        <taxon>Arthropoda</taxon>
        <taxon>Chelicerata</taxon>
        <taxon>Arachnida</taxon>
        <taxon>Acari</taxon>
        <taxon>Parasitiformes</taxon>
        <taxon>Mesostigmata</taxon>
        <taxon>Gamasina</taxon>
        <taxon>Dermanyssoidea</taxon>
        <taxon>Varroidae</taxon>
        <taxon>Varroa</taxon>
    </lineage>
</organism>
<feature type="transmembrane region" description="Helical" evidence="9">
    <location>
        <begin position="162"/>
        <end position="182"/>
    </location>
</feature>
<protein>
    <recommendedName>
        <fullName evidence="10">G-protein coupled receptors family 1 profile domain-containing protein</fullName>
    </recommendedName>
</protein>
<keyword evidence="4 9" id="KW-0812">Transmembrane</keyword>
<evidence type="ECO:0000256" key="9">
    <source>
        <dbReference type="SAM" id="Phobius"/>
    </source>
</evidence>
<comment type="subcellular location">
    <subcellularLocation>
        <location evidence="1">Cell membrane</location>
        <topology evidence="1">Multi-pass membrane protein</topology>
    </subcellularLocation>
</comment>
<evidence type="ECO:0000256" key="6">
    <source>
        <dbReference type="ARBA" id="ARBA00023136"/>
    </source>
</evidence>
<dbReference type="OMA" id="ACKLFKF"/>
<name>A0A7M7KEW2_VARDE</name>
<feature type="compositionally biased region" description="Polar residues" evidence="8">
    <location>
        <begin position="408"/>
        <end position="424"/>
    </location>
</feature>
<dbReference type="SUPFAM" id="SSF81321">
    <property type="entry name" value="Family A G protein-coupled receptor-like"/>
    <property type="match status" value="1"/>
</dbReference>
<evidence type="ECO:0000256" key="3">
    <source>
        <dbReference type="ARBA" id="ARBA00022475"/>
    </source>
</evidence>
<evidence type="ECO:0000313" key="11">
    <source>
        <dbReference type="EnsemblMetazoa" id="XP_022665764"/>
    </source>
</evidence>
<evidence type="ECO:0000256" key="4">
    <source>
        <dbReference type="ARBA" id="ARBA00022692"/>
    </source>
</evidence>
<sequence>MPLGMINCTGAAVAASPAASFGGAGEILGENSLTLGTSNTSAPSLGAEVMQNLLANNMTLNGTVCNEIPRAAPAFTTAVLLRACVLSVIAALSLVSNVATLVSISRVNQHVRSSLYSLLANMAVADLLVTVFCIVAEAAWTATVAWLADEVTCKGLKYMQVFSLYLSTFVLVLLAFDQYLAVTYPMRRDKNRRLIRQLVVFIWFLAGSLAIPQVFVFRVLRGPFIEEFYQCVTYGFYSAKWQEQLYTGVSFVTMFCVPLCFLIAIYACTFVTISRTQGGVLLLARGSGVGCSVSATSSSLTMEQQRKRLFNRAKRKSLLITLVIVAAFVVCWTPYYMMMVIFVFLAPDDQQLTEELSAAIFFFGSSTALINPLIYGVFHLRRNRRGPVRGVLRTVASQGFSERDADSRVTTASSRKMQRDPASSNSLRYNITTIQQDLSNGLSHSYGQLR</sequence>
<evidence type="ECO:0000256" key="7">
    <source>
        <dbReference type="ARBA" id="ARBA00023170"/>
    </source>
</evidence>
<dbReference type="InterPro" id="IPR017452">
    <property type="entry name" value="GPCR_Rhodpsn_7TM"/>
</dbReference>
<feature type="transmembrane region" description="Helical" evidence="9">
    <location>
        <begin position="194"/>
        <end position="215"/>
    </location>
</feature>
<dbReference type="InterPro" id="IPR000276">
    <property type="entry name" value="GPCR_Rhodpsn"/>
</dbReference>
<comment type="similarity">
    <text evidence="2">Belongs to the G-protein coupled receptor 1 family.</text>
</comment>
<dbReference type="Proteomes" id="UP000594260">
    <property type="component" value="Unplaced"/>
</dbReference>
<feature type="transmembrane region" description="Helical" evidence="9">
    <location>
        <begin position="318"/>
        <end position="346"/>
    </location>
</feature>
<feature type="region of interest" description="Disordered" evidence="8">
    <location>
        <begin position="403"/>
        <end position="424"/>
    </location>
</feature>
<dbReference type="Pfam" id="PF00001">
    <property type="entry name" value="7tm_1"/>
    <property type="match status" value="1"/>
</dbReference>
<dbReference type="PANTHER" id="PTHR24241:SF59">
    <property type="entry name" value="ADIPOKINETIC HORMONE RECEPTOR, ISOFORM C"/>
    <property type="match status" value="1"/>
</dbReference>
<reference evidence="11" key="1">
    <citation type="submission" date="2021-01" db="UniProtKB">
        <authorList>
            <consortium name="EnsemblMetazoa"/>
        </authorList>
    </citation>
    <scope>IDENTIFICATION</scope>
</reference>
<dbReference type="PRINTS" id="PR00237">
    <property type="entry name" value="GPCRRHODOPSN"/>
</dbReference>
<feature type="transmembrane region" description="Helical" evidence="9">
    <location>
        <begin position="116"/>
        <end position="142"/>
    </location>
</feature>
<evidence type="ECO:0000256" key="2">
    <source>
        <dbReference type="ARBA" id="ARBA00010663"/>
    </source>
</evidence>
<dbReference type="GO" id="GO:0005886">
    <property type="term" value="C:plasma membrane"/>
    <property type="evidence" value="ECO:0007669"/>
    <property type="project" value="UniProtKB-SubCell"/>
</dbReference>
<dbReference type="InParanoid" id="A0A7M7KEW2"/>
<proteinExistence type="inferred from homology"/>
<dbReference type="AlphaFoldDB" id="A0A7M7KEW2"/>
<keyword evidence="5 9" id="KW-1133">Transmembrane helix</keyword>
<evidence type="ECO:0000313" key="12">
    <source>
        <dbReference type="Proteomes" id="UP000594260"/>
    </source>
</evidence>
<evidence type="ECO:0000256" key="8">
    <source>
        <dbReference type="SAM" id="MobiDB-lite"/>
    </source>
</evidence>
<keyword evidence="6 9" id="KW-0472">Membrane</keyword>
<dbReference type="GO" id="GO:0004930">
    <property type="term" value="F:G protein-coupled receptor activity"/>
    <property type="evidence" value="ECO:0007669"/>
    <property type="project" value="InterPro"/>
</dbReference>
<feature type="transmembrane region" description="Helical" evidence="9">
    <location>
        <begin position="358"/>
        <end position="378"/>
    </location>
</feature>
<dbReference type="Gene3D" id="1.20.1070.10">
    <property type="entry name" value="Rhodopsin 7-helix transmembrane proteins"/>
    <property type="match status" value="1"/>
</dbReference>
<accession>A0A7M7KEW2</accession>
<dbReference type="GeneID" id="111252337"/>